<dbReference type="STRING" id="1603606.DSOUD_2687"/>
<protein>
    <submittedName>
        <fullName evidence="4">Acyl carrier protein phosphodiesterase</fullName>
    </submittedName>
</protein>
<proteinExistence type="predicted"/>
<dbReference type="OrthoDB" id="8442777at2"/>
<keyword evidence="3" id="KW-0443">Lipid metabolism</keyword>
<dbReference type="EMBL" id="CP010802">
    <property type="protein sequence ID" value="ALC17437.1"/>
    <property type="molecule type" value="Genomic_DNA"/>
</dbReference>
<name>A0A0M4DJA3_9BACT</name>
<dbReference type="Pfam" id="PF04336">
    <property type="entry name" value="ACP_PD"/>
    <property type="match status" value="1"/>
</dbReference>
<accession>A0A0M4DJA3</accession>
<dbReference type="PANTHER" id="PTHR38764">
    <property type="entry name" value="ACYL CARRIER PROTEIN PHOSPHODIESTERASE"/>
    <property type="match status" value="1"/>
</dbReference>
<dbReference type="PANTHER" id="PTHR38764:SF1">
    <property type="entry name" value="ACYL CARRIER PROTEIN PHOSPHODIESTERASE"/>
    <property type="match status" value="1"/>
</dbReference>
<reference evidence="4 5" key="1">
    <citation type="submission" date="2015-07" db="EMBL/GenBank/DDBJ databases">
        <title>Isolation and Genomic Characterization of a Novel Halophilic Metal-Reducing Deltaproteobacterium from the Deep Subsurface.</title>
        <authorList>
            <person name="Badalamenti J.P."/>
            <person name="Summers Z.M."/>
            <person name="Gralnick J.A."/>
            <person name="Bond D.R."/>
        </authorList>
    </citation>
    <scope>NUCLEOTIDE SEQUENCE [LARGE SCALE GENOMIC DNA]</scope>
    <source>
        <strain evidence="4 5">WTL</strain>
    </source>
</reference>
<keyword evidence="2" id="KW-0378">Hydrolase</keyword>
<dbReference type="GO" id="GO:0008770">
    <property type="term" value="F:[acyl-carrier-protein] phosphodiesterase activity"/>
    <property type="evidence" value="ECO:0007669"/>
    <property type="project" value="InterPro"/>
</dbReference>
<dbReference type="InterPro" id="IPR007431">
    <property type="entry name" value="ACP_PD"/>
</dbReference>
<keyword evidence="1" id="KW-0444">Lipid biosynthesis</keyword>
<gene>
    <name evidence="4" type="primary">acpH</name>
    <name evidence="4" type="ORF">DSOUD_2687</name>
</gene>
<evidence type="ECO:0000313" key="4">
    <source>
        <dbReference type="EMBL" id="ALC17437.1"/>
    </source>
</evidence>
<evidence type="ECO:0000313" key="5">
    <source>
        <dbReference type="Proteomes" id="UP000057158"/>
    </source>
</evidence>
<dbReference type="RefSeq" id="WP_053551443.1">
    <property type="nucleotide sequence ID" value="NZ_CP010802.1"/>
</dbReference>
<dbReference type="PIRSF" id="PIRSF011489">
    <property type="entry name" value="DUF479"/>
    <property type="match status" value="1"/>
</dbReference>
<evidence type="ECO:0000256" key="3">
    <source>
        <dbReference type="ARBA" id="ARBA00023098"/>
    </source>
</evidence>
<organism evidence="4 5">
    <name type="scientific">Desulfuromonas soudanensis</name>
    <dbReference type="NCBI Taxonomy" id="1603606"/>
    <lineage>
        <taxon>Bacteria</taxon>
        <taxon>Pseudomonadati</taxon>
        <taxon>Thermodesulfobacteriota</taxon>
        <taxon>Desulfuromonadia</taxon>
        <taxon>Desulfuromonadales</taxon>
        <taxon>Desulfuromonadaceae</taxon>
        <taxon>Desulfuromonas</taxon>
    </lineage>
</organism>
<dbReference type="Proteomes" id="UP000057158">
    <property type="component" value="Chromosome"/>
</dbReference>
<evidence type="ECO:0000256" key="1">
    <source>
        <dbReference type="ARBA" id="ARBA00022516"/>
    </source>
</evidence>
<sequence>MNYLVHLFLSDPSPGSLLGNLMGDFVKGRLDDRFPSAIRRGLEQHRRIDAFAQTNVHFRRSRNRIDPSFGHYRGILVDIFYDHFLAKNWTQHHPLPLEDFARESYRLLEDHFALLPEGLQRIVPQMIARNWLVSYGQVGTIDRVLRQISGRLKHPNPLAAGGSELREHYAPLETDCRRFLEEAQGFMAESLQTK</sequence>
<keyword evidence="5" id="KW-1185">Reference proteome</keyword>
<evidence type="ECO:0000256" key="2">
    <source>
        <dbReference type="ARBA" id="ARBA00022801"/>
    </source>
</evidence>
<dbReference type="KEGG" id="des:DSOUD_2687"/>
<dbReference type="PATRIC" id="fig|1603606.3.peg.2919"/>
<dbReference type="AlphaFoldDB" id="A0A0M4DJA3"/>
<dbReference type="GO" id="GO:0006633">
    <property type="term" value="P:fatty acid biosynthetic process"/>
    <property type="evidence" value="ECO:0007669"/>
    <property type="project" value="InterPro"/>
</dbReference>